<evidence type="ECO:0000313" key="2">
    <source>
        <dbReference type="Proteomes" id="UP000677082"/>
    </source>
</evidence>
<organism evidence="1 2">
    <name type="scientific">Paractinoplanes toevensis</name>
    <dbReference type="NCBI Taxonomy" id="571911"/>
    <lineage>
        <taxon>Bacteria</taxon>
        <taxon>Bacillati</taxon>
        <taxon>Actinomycetota</taxon>
        <taxon>Actinomycetes</taxon>
        <taxon>Micromonosporales</taxon>
        <taxon>Micromonosporaceae</taxon>
        <taxon>Paractinoplanes</taxon>
    </lineage>
</organism>
<evidence type="ECO:0000313" key="1">
    <source>
        <dbReference type="EMBL" id="GIM88802.1"/>
    </source>
</evidence>
<reference evidence="1 2" key="1">
    <citation type="submission" date="2021-03" db="EMBL/GenBank/DDBJ databases">
        <title>Whole genome shotgun sequence of Actinoplanes toevensis NBRC 105298.</title>
        <authorList>
            <person name="Komaki H."/>
            <person name="Tamura T."/>
        </authorList>
    </citation>
    <scope>NUCLEOTIDE SEQUENCE [LARGE SCALE GENOMIC DNA]</scope>
    <source>
        <strain evidence="1 2">NBRC 105298</strain>
    </source>
</reference>
<dbReference type="AlphaFoldDB" id="A0A919VYB1"/>
<comment type="caution">
    <text evidence="1">The sequence shown here is derived from an EMBL/GenBank/DDBJ whole genome shotgun (WGS) entry which is preliminary data.</text>
</comment>
<gene>
    <name evidence="1" type="ORF">Ato02nite_005950</name>
</gene>
<name>A0A919VYB1_9ACTN</name>
<accession>A0A919VYB1</accession>
<dbReference type="Proteomes" id="UP000677082">
    <property type="component" value="Unassembled WGS sequence"/>
</dbReference>
<keyword evidence="2" id="KW-1185">Reference proteome</keyword>
<sequence length="70" mass="7532">MSYADISPAAVLRLIQAGHRTLADLVPEFEVLPTSRYLADAIGTLIASGEIHLTADGYVPHDLLEGLEDQ</sequence>
<protein>
    <submittedName>
        <fullName evidence="1">Uncharacterized protein</fullName>
    </submittedName>
</protein>
<proteinExistence type="predicted"/>
<dbReference type="EMBL" id="BOQN01000007">
    <property type="protein sequence ID" value="GIM88802.1"/>
    <property type="molecule type" value="Genomic_DNA"/>
</dbReference>
<dbReference type="RefSeq" id="WP_213004784.1">
    <property type="nucleotide sequence ID" value="NZ_BOQN01000007.1"/>
</dbReference>